<proteinExistence type="predicted"/>
<evidence type="ECO:0000313" key="2">
    <source>
        <dbReference type="EMBL" id="TFK43757.1"/>
    </source>
</evidence>
<gene>
    <name evidence="2" type="ORF">BDQ12DRAFT_731741</name>
</gene>
<evidence type="ECO:0000313" key="3">
    <source>
        <dbReference type="Proteomes" id="UP000308652"/>
    </source>
</evidence>
<feature type="compositionally biased region" description="Polar residues" evidence="1">
    <location>
        <begin position="490"/>
        <end position="511"/>
    </location>
</feature>
<feature type="region of interest" description="Disordered" evidence="1">
    <location>
        <begin position="528"/>
        <end position="547"/>
    </location>
</feature>
<name>A0A5C3MFQ6_9AGAR</name>
<dbReference type="Proteomes" id="UP000308652">
    <property type="component" value="Unassembled WGS sequence"/>
</dbReference>
<organism evidence="2 3">
    <name type="scientific">Crucibulum laeve</name>
    <dbReference type="NCBI Taxonomy" id="68775"/>
    <lineage>
        <taxon>Eukaryota</taxon>
        <taxon>Fungi</taxon>
        <taxon>Dikarya</taxon>
        <taxon>Basidiomycota</taxon>
        <taxon>Agaricomycotina</taxon>
        <taxon>Agaricomycetes</taxon>
        <taxon>Agaricomycetidae</taxon>
        <taxon>Agaricales</taxon>
        <taxon>Agaricineae</taxon>
        <taxon>Nidulariaceae</taxon>
        <taxon>Crucibulum</taxon>
    </lineage>
</organism>
<feature type="region of interest" description="Disordered" evidence="1">
    <location>
        <begin position="477"/>
        <end position="518"/>
    </location>
</feature>
<reference evidence="2 3" key="1">
    <citation type="journal article" date="2019" name="Nat. Ecol. Evol.">
        <title>Megaphylogeny resolves global patterns of mushroom evolution.</title>
        <authorList>
            <person name="Varga T."/>
            <person name="Krizsan K."/>
            <person name="Foldi C."/>
            <person name="Dima B."/>
            <person name="Sanchez-Garcia M."/>
            <person name="Sanchez-Ramirez S."/>
            <person name="Szollosi G.J."/>
            <person name="Szarkandi J.G."/>
            <person name="Papp V."/>
            <person name="Albert L."/>
            <person name="Andreopoulos W."/>
            <person name="Angelini C."/>
            <person name="Antonin V."/>
            <person name="Barry K.W."/>
            <person name="Bougher N.L."/>
            <person name="Buchanan P."/>
            <person name="Buyck B."/>
            <person name="Bense V."/>
            <person name="Catcheside P."/>
            <person name="Chovatia M."/>
            <person name="Cooper J."/>
            <person name="Damon W."/>
            <person name="Desjardin D."/>
            <person name="Finy P."/>
            <person name="Geml J."/>
            <person name="Haridas S."/>
            <person name="Hughes K."/>
            <person name="Justo A."/>
            <person name="Karasinski D."/>
            <person name="Kautmanova I."/>
            <person name="Kiss B."/>
            <person name="Kocsube S."/>
            <person name="Kotiranta H."/>
            <person name="LaButti K.M."/>
            <person name="Lechner B.E."/>
            <person name="Liimatainen K."/>
            <person name="Lipzen A."/>
            <person name="Lukacs Z."/>
            <person name="Mihaltcheva S."/>
            <person name="Morgado L.N."/>
            <person name="Niskanen T."/>
            <person name="Noordeloos M.E."/>
            <person name="Ohm R.A."/>
            <person name="Ortiz-Santana B."/>
            <person name="Ovrebo C."/>
            <person name="Racz N."/>
            <person name="Riley R."/>
            <person name="Savchenko A."/>
            <person name="Shiryaev A."/>
            <person name="Soop K."/>
            <person name="Spirin V."/>
            <person name="Szebenyi C."/>
            <person name="Tomsovsky M."/>
            <person name="Tulloss R.E."/>
            <person name="Uehling J."/>
            <person name="Grigoriev I.V."/>
            <person name="Vagvolgyi C."/>
            <person name="Papp T."/>
            <person name="Martin F.M."/>
            <person name="Miettinen O."/>
            <person name="Hibbett D.S."/>
            <person name="Nagy L.G."/>
        </authorList>
    </citation>
    <scope>NUCLEOTIDE SEQUENCE [LARGE SCALE GENOMIC DNA]</scope>
    <source>
        <strain evidence="2 3">CBS 166.37</strain>
    </source>
</reference>
<feature type="compositionally biased region" description="Polar residues" evidence="1">
    <location>
        <begin position="258"/>
        <end position="268"/>
    </location>
</feature>
<sequence>MSKQEESLCNKEHFRRSMEGRIVNDGEIEDLGTNEDLLQTRFGCTIYIFKAECKKQLDVLSKLDFPRSSNFVADLHQDRASIPQPMAPHAHNGVDNIAYTASMMEKAKLDLSAQFPAKDRSPPSTMLARPLFPVADKIRQKNSTDEVSSPSPWEKLPVIATYADATNLAMRFPQLAFEVLNRPLLSSYNVEKKEPEPEVESTPMTLSPMVAPAPPPVKVPAHTPGKPNWALAPEDEPCLPAAAQFTRGGGYKRGRGTQRANNYRQSRTNPTCFPEFQVKDYEAYTSDPTGVQGLETFEAYAVAPGAARASTVVEPVWSRCDNIHPDSNHAETYTESNSNSNVNITYQPSSIVPSWNNTDVVPNEAPVQDNHYSHQAAAPGLTGPIRDCLSPYMRERFKAILPGVRDLPPHVGREPHLRTRESKSAAAERSIQGEWYTADNGWAGAPVLRQQSAQDHVAPTPAPARAQYAYLPEKDMIMSDPAPQDKWRASNGSWTASPSQQERQPTHQEPVQQKPAAIADRYKCEEDFEKTTDGTRSLDCTCCGRSP</sequence>
<feature type="compositionally biased region" description="Basic and acidic residues" evidence="1">
    <location>
        <begin position="477"/>
        <end position="488"/>
    </location>
</feature>
<protein>
    <submittedName>
        <fullName evidence="2">Uncharacterized protein</fullName>
    </submittedName>
</protein>
<feature type="region of interest" description="Disordered" evidence="1">
    <location>
        <begin position="246"/>
        <end position="268"/>
    </location>
</feature>
<dbReference type="EMBL" id="ML213591">
    <property type="protein sequence ID" value="TFK43757.1"/>
    <property type="molecule type" value="Genomic_DNA"/>
</dbReference>
<evidence type="ECO:0000256" key="1">
    <source>
        <dbReference type="SAM" id="MobiDB-lite"/>
    </source>
</evidence>
<keyword evidence="3" id="KW-1185">Reference proteome</keyword>
<dbReference type="AlphaFoldDB" id="A0A5C3MFQ6"/>
<accession>A0A5C3MFQ6</accession>
<dbReference type="OrthoDB" id="2894483at2759"/>